<comment type="caution">
    <text evidence="2">The sequence shown here is derived from an EMBL/GenBank/DDBJ whole genome shotgun (WGS) entry which is preliminary data.</text>
</comment>
<dbReference type="RefSeq" id="WP_133830123.1">
    <property type="nucleotide sequence ID" value="NZ_BAABHR010000031.1"/>
</dbReference>
<gene>
    <name evidence="2" type="ORF">EV188_1169</name>
</gene>
<keyword evidence="1" id="KW-0812">Transmembrane</keyword>
<feature type="transmembrane region" description="Helical" evidence="1">
    <location>
        <begin position="62"/>
        <end position="82"/>
    </location>
</feature>
<keyword evidence="1" id="KW-0472">Membrane</keyword>
<accession>A0A4R6ULW1</accession>
<evidence type="ECO:0000256" key="1">
    <source>
        <dbReference type="SAM" id="Phobius"/>
    </source>
</evidence>
<dbReference type="EMBL" id="SNYO01000016">
    <property type="protein sequence ID" value="TDQ46383.1"/>
    <property type="molecule type" value="Genomic_DNA"/>
</dbReference>
<dbReference type="AlphaFoldDB" id="A0A4R6ULW1"/>
<dbReference type="OrthoDB" id="3363827at2"/>
<proteinExistence type="predicted"/>
<reference evidence="2 3" key="1">
    <citation type="submission" date="2019-03" db="EMBL/GenBank/DDBJ databases">
        <title>Genomic Encyclopedia of Type Strains, Phase IV (KMG-IV): sequencing the most valuable type-strain genomes for metagenomic binning, comparative biology and taxonomic classification.</title>
        <authorList>
            <person name="Goeker M."/>
        </authorList>
    </citation>
    <scope>NUCLEOTIDE SEQUENCE [LARGE SCALE GENOMIC DNA]</scope>
    <source>
        <strain evidence="2 3">DSM 45775</strain>
    </source>
</reference>
<name>A0A4R6ULW1_9PSEU</name>
<dbReference type="Proteomes" id="UP000295705">
    <property type="component" value="Unassembled WGS sequence"/>
</dbReference>
<keyword evidence="1" id="KW-1133">Transmembrane helix</keyword>
<evidence type="ECO:0000313" key="3">
    <source>
        <dbReference type="Proteomes" id="UP000295705"/>
    </source>
</evidence>
<evidence type="ECO:0000313" key="2">
    <source>
        <dbReference type="EMBL" id="TDQ46383.1"/>
    </source>
</evidence>
<organism evidence="2 3">
    <name type="scientific">Actinomycetospora succinea</name>
    <dbReference type="NCBI Taxonomy" id="663603"/>
    <lineage>
        <taxon>Bacteria</taxon>
        <taxon>Bacillati</taxon>
        <taxon>Actinomycetota</taxon>
        <taxon>Actinomycetes</taxon>
        <taxon>Pseudonocardiales</taxon>
        <taxon>Pseudonocardiaceae</taxon>
        <taxon>Actinomycetospora</taxon>
    </lineage>
</organism>
<sequence length="195" mass="20672">MASPNRPARLNRSLLLLIAIVLLAAAAFTLLLGFGVLAGLGVTSPEPGSPLTAASPAPPTWVAYVTIVVAVAVGLLCVRWLVAQTIRKPSSGTWRLENDRATGTTRLDAQIAVDPLVDEVGTYPGVHRASARLSGTATRPFLHLVVGTEDAADITALRRRIDSHAIPRLRQALDLPTLPADLLIRLDDARSARLS</sequence>
<keyword evidence="3" id="KW-1185">Reference proteome</keyword>
<protein>
    <submittedName>
        <fullName evidence="2">Uncharacterized protein</fullName>
    </submittedName>
</protein>